<dbReference type="PROSITE" id="PS50011">
    <property type="entry name" value="PROTEIN_KINASE_DOM"/>
    <property type="match status" value="1"/>
</dbReference>
<dbReference type="Gene3D" id="1.10.510.10">
    <property type="entry name" value="Transferase(Phosphotransferase) domain 1"/>
    <property type="match status" value="1"/>
</dbReference>
<dbReference type="InterPro" id="IPR000719">
    <property type="entry name" value="Prot_kinase_dom"/>
</dbReference>
<keyword evidence="1" id="KW-0547">Nucleotide-binding</keyword>
<organism evidence="3 4">
    <name type="scientific">Macrostomum lignano</name>
    <dbReference type="NCBI Taxonomy" id="282301"/>
    <lineage>
        <taxon>Eukaryota</taxon>
        <taxon>Metazoa</taxon>
        <taxon>Spiralia</taxon>
        <taxon>Lophotrochozoa</taxon>
        <taxon>Platyhelminthes</taxon>
        <taxon>Rhabditophora</taxon>
        <taxon>Macrostomorpha</taxon>
        <taxon>Macrostomida</taxon>
        <taxon>Macrostomidae</taxon>
        <taxon>Macrostomum</taxon>
    </lineage>
</organism>
<dbReference type="InterPro" id="IPR011009">
    <property type="entry name" value="Kinase-like_dom_sf"/>
</dbReference>
<sequence>QLCPLIDSNMELTVGGYKYFFNEERTQPVTHHVVCKTRSSQCLKLLIDKFGPEFVTCRNDRDETVVHLIAQHQDDSWMELIPEPIVQQSLKVTAWKGRTVTHYAAMNDVSDSVLKLLVDKCGVDCLKSLDNDGNTALHLAAQYQGSDSMKLAKTVLGTDCFQSRGFSNRTVIHYAASNTSSHTSLKWLVVLCGTDCLKASDKDGYTAVHLAAQYQGIKSMELMKDALGTACFYPSKSSQEKTVFHCAASNRSSNASLKWLVQEFGSDCLTKFSDKFGNMPLHFVAEWQGADSMELMKKELGSSCFQLQGKSHKTSIHYAAANRESNESLKWLLNEYGPESLKVPDKDGNTAVHLAAQNQGVDSMELMKTKLGDACFEIKGKLRWTPVHFAATNLSSNASLKWLVKELGSDCLELPDKDGNTAIHLAARYQGIDSMKLMKEALGKDCFLLKGCLNRTAIHCAATNESSNQSLKWLLKGYSNRMPIHIAASSSEKLALFNWLIKECGPDCLKVPEKNGNTAVHLAAQYQGIESMKLIKKELGTGCFHLKGRLMRTPVHCAACNKFGYSVLKWLVLKCGPDCVAAVDKDGNTIVHLAAEHQSADLLQFLIDQIGPQVLSLKNNKGETLVECVEKDSDNDRKARKRNWIELTKDFESFYLEEGAVSVNAEATDDLLNQLRTALEARDDALLRRLCLLLNSNVELTVNDCLNKDRTQSVTHHVVCKSRSLQCLKLLISKFGPDCLLNRNNRGETAVHLTAMHQENLWMKLILEALGRDCFKDTASNGRMVTHYAATNETSNSSLKWLVAEFGRDCLLVPDKEGSTVVHLAAEYQGVDSMELMNRELETDCFKELKGSQNRTVVHYAAGNNISDAPLRWLVKNRAGGKPFREKWENKQLLGRGGFGDVHKVLTDTGVTCAAKTLRLPLQLGDQLDSKARKVDSVVESEKNLCQLQHPNIVRFLYITQPEPATVVVFMELLDGHTLENFIDEKPIDEEKIRHFSKQICSALLYLHSQQPPVIHRDINCTNIIVLADGTDRLKLIDFGLSIKLEQSVSHISASTSPKGTLNFMAPELLGDGESESVQYSRESDIWAFGCSVYQMAIGARPFATAKNLLQLVRLLDQNGAPLLQTGQQSCSQELLDFYSLCTAKDRKARISAEALMKHKFLTRSCD</sequence>
<dbReference type="SMART" id="SM00248">
    <property type="entry name" value="ANK"/>
    <property type="match status" value="18"/>
</dbReference>
<name>A0A1I8I6V5_9PLAT</name>
<dbReference type="Pfam" id="PF00069">
    <property type="entry name" value="Pkinase"/>
    <property type="match status" value="1"/>
</dbReference>
<protein>
    <submittedName>
        <fullName evidence="4">Protein kinase domain-containing protein</fullName>
    </submittedName>
</protein>
<accession>A0A1I8I6V5</accession>
<dbReference type="InterPro" id="IPR036770">
    <property type="entry name" value="Ankyrin_rpt-contain_sf"/>
</dbReference>
<evidence type="ECO:0000313" key="3">
    <source>
        <dbReference type="Proteomes" id="UP000095280"/>
    </source>
</evidence>
<dbReference type="WBParaSite" id="maker-uti_cns_0010145-snap-gene-0.3-mRNA-1">
    <property type="protein sequence ID" value="maker-uti_cns_0010145-snap-gene-0.3-mRNA-1"/>
    <property type="gene ID" value="maker-uti_cns_0010145-snap-gene-0.3"/>
</dbReference>
<feature type="domain" description="Protein kinase" evidence="2">
    <location>
        <begin position="888"/>
        <end position="1162"/>
    </location>
</feature>
<dbReference type="Gene3D" id="1.25.40.20">
    <property type="entry name" value="Ankyrin repeat-containing domain"/>
    <property type="match status" value="5"/>
</dbReference>
<dbReference type="GO" id="GO:0004672">
    <property type="term" value="F:protein kinase activity"/>
    <property type="evidence" value="ECO:0007669"/>
    <property type="project" value="InterPro"/>
</dbReference>
<keyword evidence="1" id="KW-0067">ATP-binding</keyword>
<dbReference type="Proteomes" id="UP000095280">
    <property type="component" value="Unplaced"/>
</dbReference>
<dbReference type="PANTHER" id="PTHR24121">
    <property type="entry name" value="NO MECHANORECEPTOR POTENTIAL C, ISOFORM D-RELATED"/>
    <property type="match status" value="1"/>
</dbReference>
<feature type="binding site" evidence="1">
    <location>
        <position position="916"/>
    </location>
    <ligand>
        <name>ATP</name>
        <dbReference type="ChEBI" id="CHEBI:30616"/>
    </ligand>
</feature>
<proteinExistence type="predicted"/>
<dbReference type="SUPFAM" id="SSF48403">
    <property type="entry name" value="Ankyrin repeat"/>
    <property type="match status" value="3"/>
</dbReference>
<dbReference type="InterPro" id="IPR002110">
    <property type="entry name" value="Ankyrin_rpt"/>
</dbReference>
<evidence type="ECO:0000313" key="4">
    <source>
        <dbReference type="WBParaSite" id="maker-uti_cns_0010145-snap-gene-0.3-mRNA-1"/>
    </source>
</evidence>
<dbReference type="SUPFAM" id="SSF56112">
    <property type="entry name" value="Protein kinase-like (PK-like)"/>
    <property type="match status" value="1"/>
</dbReference>
<dbReference type="Pfam" id="PF12796">
    <property type="entry name" value="Ank_2"/>
    <property type="match status" value="3"/>
</dbReference>
<evidence type="ECO:0000256" key="1">
    <source>
        <dbReference type="PROSITE-ProRule" id="PRU10141"/>
    </source>
</evidence>
<dbReference type="PROSITE" id="PS00107">
    <property type="entry name" value="PROTEIN_KINASE_ATP"/>
    <property type="match status" value="1"/>
</dbReference>
<evidence type="ECO:0000259" key="2">
    <source>
        <dbReference type="PROSITE" id="PS50011"/>
    </source>
</evidence>
<dbReference type="GO" id="GO:0005524">
    <property type="term" value="F:ATP binding"/>
    <property type="evidence" value="ECO:0007669"/>
    <property type="project" value="UniProtKB-UniRule"/>
</dbReference>
<dbReference type="PANTHER" id="PTHR24121:SF22">
    <property type="entry name" value="PROTEIN ACCELERATED CELL DEATH 6-LIKE"/>
    <property type="match status" value="1"/>
</dbReference>
<dbReference type="InterPro" id="IPR017441">
    <property type="entry name" value="Protein_kinase_ATP_BS"/>
</dbReference>
<reference evidence="4" key="1">
    <citation type="submission" date="2016-11" db="UniProtKB">
        <authorList>
            <consortium name="WormBaseParasite"/>
        </authorList>
    </citation>
    <scope>IDENTIFICATION</scope>
</reference>
<dbReference type="AlphaFoldDB" id="A0A1I8I6V5"/>
<keyword evidence="3" id="KW-1185">Reference proteome</keyword>